<evidence type="ECO:0000313" key="4">
    <source>
        <dbReference type="Proteomes" id="UP001596524"/>
    </source>
</evidence>
<evidence type="ECO:0000256" key="1">
    <source>
        <dbReference type="SAM" id="MobiDB-lite"/>
    </source>
</evidence>
<dbReference type="NCBIfam" id="TIGR03696">
    <property type="entry name" value="Rhs_assc_core"/>
    <property type="match status" value="1"/>
</dbReference>
<feature type="region of interest" description="Disordered" evidence="1">
    <location>
        <begin position="1"/>
        <end position="26"/>
    </location>
</feature>
<feature type="transmembrane region" description="Helical" evidence="2">
    <location>
        <begin position="159"/>
        <end position="180"/>
    </location>
</feature>
<keyword evidence="2" id="KW-0812">Transmembrane</keyword>
<protein>
    <submittedName>
        <fullName evidence="3">RHS repeat-associated core domain-containing protein</fullName>
    </submittedName>
</protein>
<keyword evidence="2" id="KW-1133">Transmembrane helix</keyword>
<sequence>MFAVPSRPAERAKHATSGRGLGPPGCPSGYTGHAWDGDAERHYARARWYDSGQGRFASEDPVDAANLYTYVSNQPVTYTDPTGTMAAVEYGMVSNIAQVVLGASFLALGELENWAFGQGLPAGLICGVNDGIAITLLLWGNAEFLMAMVAMATGGLLPVLIWLALWAYLAITILFLYATVEDSVGCGGPPV</sequence>
<dbReference type="EMBL" id="JBHTCH010000005">
    <property type="protein sequence ID" value="MFC7360026.1"/>
    <property type="molecule type" value="Genomic_DNA"/>
</dbReference>
<proteinExistence type="predicted"/>
<gene>
    <name evidence="3" type="ORF">ACFQO6_07060</name>
</gene>
<organism evidence="3 4">
    <name type="scientific">Nocardioides astragali</name>
    <dbReference type="NCBI Taxonomy" id="1776736"/>
    <lineage>
        <taxon>Bacteria</taxon>
        <taxon>Bacillati</taxon>
        <taxon>Actinomycetota</taxon>
        <taxon>Actinomycetes</taxon>
        <taxon>Propionibacteriales</taxon>
        <taxon>Nocardioidaceae</taxon>
        <taxon>Nocardioides</taxon>
    </lineage>
</organism>
<evidence type="ECO:0000256" key="2">
    <source>
        <dbReference type="SAM" id="Phobius"/>
    </source>
</evidence>
<dbReference type="Proteomes" id="UP001596524">
    <property type="component" value="Unassembled WGS sequence"/>
</dbReference>
<evidence type="ECO:0000313" key="3">
    <source>
        <dbReference type="EMBL" id="MFC7360026.1"/>
    </source>
</evidence>
<name>A0ABW2N1P6_9ACTN</name>
<feature type="transmembrane region" description="Helical" evidence="2">
    <location>
        <begin position="90"/>
        <end position="108"/>
    </location>
</feature>
<dbReference type="Gene3D" id="2.180.10.10">
    <property type="entry name" value="RHS repeat-associated core"/>
    <property type="match status" value="1"/>
</dbReference>
<comment type="caution">
    <text evidence="3">The sequence shown here is derived from an EMBL/GenBank/DDBJ whole genome shotgun (WGS) entry which is preliminary data.</text>
</comment>
<dbReference type="InterPro" id="IPR022385">
    <property type="entry name" value="Rhs_assc_core"/>
</dbReference>
<keyword evidence="4" id="KW-1185">Reference proteome</keyword>
<keyword evidence="2" id="KW-0472">Membrane</keyword>
<feature type="transmembrane region" description="Helical" evidence="2">
    <location>
        <begin position="120"/>
        <end position="139"/>
    </location>
</feature>
<dbReference type="RefSeq" id="WP_255890714.1">
    <property type="nucleotide sequence ID" value="NZ_JAFMZM010000003.1"/>
</dbReference>
<reference evidence="4" key="1">
    <citation type="journal article" date="2019" name="Int. J. Syst. Evol. Microbiol.">
        <title>The Global Catalogue of Microorganisms (GCM) 10K type strain sequencing project: providing services to taxonomists for standard genome sequencing and annotation.</title>
        <authorList>
            <consortium name="The Broad Institute Genomics Platform"/>
            <consortium name="The Broad Institute Genome Sequencing Center for Infectious Disease"/>
            <person name="Wu L."/>
            <person name="Ma J."/>
        </authorList>
    </citation>
    <scope>NUCLEOTIDE SEQUENCE [LARGE SCALE GENOMIC DNA]</scope>
    <source>
        <strain evidence="4">FCH27</strain>
    </source>
</reference>
<accession>A0ABW2N1P6</accession>